<dbReference type="InterPro" id="IPR053151">
    <property type="entry name" value="RNase_H-like"/>
</dbReference>
<gene>
    <name evidence="3" type="ORF">TCM_026608</name>
</gene>
<dbReference type="Gramene" id="EOY11431">
    <property type="protein sequence ID" value="EOY11431"/>
    <property type="gene ID" value="TCM_026608"/>
</dbReference>
<dbReference type="InParanoid" id="A0A061F2Z5"/>
<dbReference type="Pfam" id="PF13456">
    <property type="entry name" value="RVT_3"/>
    <property type="match status" value="1"/>
</dbReference>
<dbReference type="GO" id="GO:0003676">
    <property type="term" value="F:nucleic acid binding"/>
    <property type="evidence" value="ECO:0007669"/>
    <property type="project" value="InterPro"/>
</dbReference>
<dbReference type="InterPro" id="IPR026960">
    <property type="entry name" value="RVT-Znf"/>
</dbReference>
<dbReference type="eggNOG" id="KOG1075">
    <property type="taxonomic scope" value="Eukaryota"/>
</dbReference>
<dbReference type="OMA" id="RRCTAYW"/>
<evidence type="ECO:0000259" key="2">
    <source>
        <dbReference type="Pfam" id="PF13966"/>
    </source>
</evidence>
<evidence type="ECO:0000313" key="4">
    <source>
        <dbReference type="Proteomes" id="UP000026915"/>
    </source>
</evidence>
<organism evidence="3 4">
    <name type="scientific">Theobroma cacao</name>
    <name type="common">Cacao</name>
    <name type="synonym">Cocoa</name>
    <dbReference type="NCBI Taxonomy" id="3641"/>
    <lineage>
        <taxon>Eukaryota</taxon>
        <taxon>Viridiplantae</taxon>
        <taxon>Streptophyta</taxon>
        <taxon>Embryophyta</taxon>
        <taxon>Tracheophyta</taxon>
        <taxon>Spermatophyta</taxon>
        <taxon>Magnoliopsida</taxon>
        <taxon>eudicotyledons</taxon>
        <taxon>Gunneridae</taxon>
        <taxon>Pentapetalae</taxon>
        <taxon>rosids</taxon>
        <taxon>malvids</taxon>
        <taxon>Malvales</taxon>
        <taxon>Malvaceae</taxon>
        <taxon>Byttnerioideae</taxon>
        <taxon>Theobroma</taxon>
    </lineage>
</organism>
<reference evidence="3 4" key="1">
    <citation type="journal article" date="2013" name="Genome Biol.">
        <title>The genome sequence of the most widely cultivated cacao type and its use to identify candidate genes regulating pod color.</title>
        <authorList>
            <person name="Motamayor J.C."/>
            <person name="Mockaitis K."/>
            <person name="Schmutz J."/>
            <person name="Haiminen N."/>
            <person name="Iii D.L."/>
            <person name="Cornejo O."/>
            <person name="Findley S.D."/>
            <person name="Zheng P."/>
            <person name="Utro F."/>
            <person name="Royaert S."/>
            <person name="Saski C."/>
            <person name="Jenkins J."/>
            <person name="Podicheti R."/>
            <person name="Zhao M."/>
            <person name="Scheffler B.E."/>
            <person name="Stack J.C."/>
            <person name="Feltus F.A."/>
            <person name="Mustiga G.M."/>
            <person name="Amores F."/>
            <person name="Phillips W."/>
            <person name="Marelli J.P."/>
            <person name="May G.D."/>
            <person name="Shapiro H."/>
            <person name="Ma J."/>
            <person name="Bustamante C.D."/>
            <person name="Schnell R.J."/>
            <person name="Main D."/>
            <person name="Gilbert D."/>
            <person name="Parida L."/>
            <person name="Kuhn D.N."/>
        </authorList>
    </citation>
    <scope>NUCLEOTIDE SEQUENCE [LARGE SCALE GENOMIC DNA]</scope>
    <source>
        <strain evidence="4">cv. Matina 1-6</strain>
    </source>
</reference>
<feature type="domain" description="RNase H type-1" evidence="1">
    <location>
        <begin position="137"/>
        <end position="208"/>
    </location>
</feature>
<name>A0A061F2Z5_THECC</name>
<dbReference type="Pfam" id="PF13966">
    <property type="entry name" value="zf-RVT"/>
    <property type="match status" value="1"/>
</dbReference>
<keyword evidence="4" id="KW-1185">Reference proteome</keyword>
<dbReference type="InterPro" id="IPR002156">
    <property type="entry name" value="RNaseH_domain"/>
</dbReference>
<dbReference type="InterPro" id="IPR036397">
    <property type="entry name" value="RNaseH_sf"/>
</dbReference>
<protein>
    <submittedName>
        <fullName evidence="3">Uncharacterized protein</fullName>
    </submittedName>
</protein>
<dbReference type="HOGENOM" id="CLU_1381241_0_0_1"/>
<feature type="domain" description="Reverse transcriptase zinc-binding" evidence="2">
    <location>
        <begin position="12"/>
        <end position="98"/>
    </location>
</feature>
<sequence length="212" mass="24604">MPHWALPSSGQFTVASAYEYLRKQETLHLNSISGTWQWAWRWNGPERIRMFLLQCLHNRLLANQERLRRHLSNDLICRQCNLEEESMLHALRDCRMVSTIDNGGSVCIKNGSFQQNCLTEVLKWWAPPTTDWIVLSTDGPYQKSTKQAAAGGVLRDSLGQWRGGYTMRLRRCTAYWAELWGECRGLKHAWDLGFRRIVLQVDSKIVVQARLN</sequence>
<dbReference type="PANTHER" id="PTHR47723">
    <property type="entry name" value="OS05G0353850 PROTEIN"/>
    <property type="match status" value="1"/>
</dbReference>
<evidence type="ECO:0000313" key="3">
    <source>
        <dbReference type="EMBL" id="EOY11431.1"/>
    </source>
</evidence>
<dbReference type="SUPFAM" id="SSF53098">
    <property type="entry name" value="Ribonuclease H-like"/>
    <property type="match status" value="1"/>
</dbReference>
<dbReference type="Gene3D" id="3.30.420.10">
    <property type="entry name" value="Ribonuclease H-like superfamily/Ribonuclease H"/>
    <property type="match status" value="1"/>
</dbReference>
<dbReference type="EMBL" id="CM001883">
    <property type="protein sequence ID" value="EOY11431.1"/>
    <property type="molecule type" value="Genomic_DNA"/>
</dbReference>
<dbReference type="AlphaFoldDB" id="A0A061F2Z5"/>
<proteinExistence type="predicted"/>
<dbReference type="PANTHER" id="PTHR47723:SF13">
    <property type="entry name" value="PUTATIVE-RELATED"/>
    <property type="match status" value="1"/>
</dbReference>
<dbReference type="GO" id="GO:0004523">
    <property type="term" value="F:RNA-DNA hybrid ribonuclease activity"/>
    <property type="evidence" value="ECO:0007669"/>
    <property type="project" value="InterPro"/>
</dbReference>
<evidence type="ECO:0000259" key="1">
    <source>
        <dbReference type="Pfam" id="PF13456"/>
    </source>
</evidence>
<dbReference type="Proteomes" id="UP000026915">
    <property type="component" value="Chromosome 5"/>
</dbReference>
<dbReference type="CDD" id="cd06222">
    <property type="entry name" value="RNase_H_like"/>
    <property type="match status" value="1"/>
</dbReference>
<accession>A0A061F2Z5</accession>
<dbReference type="InterPro" id="IPR012337">
    <property type="entry name" value="RNaseH-like_sf"/>
</dbReference>
<dbReference type="InterPro" id="IPR044730">
    <property type="entry name" value="RNase_H-like_dom_plant"/>
</dbReference>